<dbReference type="EMBL" id="JAQLOI010000003">
    <property type="protein sequence ID" value="MDB1125869.1"/>
    <property type="molecule type" value="Genomic_DNA"/>
</dbReference>
<keyword evidence="2" id="KW-0503">Monooxygenase</keyword>
<organism evidence="2 3">
    <name type="scientific">Vibrio algarum</name>
    <dbReference type="NCBI Taxonomy" id="3020714"/>
    <lineage>
        <taxon>Bacteria</taxon>
        <taxon>Pseudomonadati</taxon>
        <taxon>Pseudomonadota</taxon>
        <taxon>Gammaproteobacteria</taxon>
        <taxon>Vibrionales</taxon>
        <taxon>Vibrionaceae</taxon>
        <taxon>Vibrio</taxon>
    </lineage>
</organism>
<dbReference type="Pfam" id="PF03992">
    <property type="entry name" value="ABM"/>
    <property type="match status" value="1"/>
</dbReference>
<dbReference type="Proteomes" id="UP001210678">
    <property type="component" value="Unassembled WGS sequence"/>
</dbReference>
<dbReference type="Gene3D" id="3.30.70.100">
    <property type="match status" value="1"/>
</dbReference>
<dbReference type="RefSeq" id="WP_272139976.1">
    <property type="nucleotide sequence ID" value="NZ_JAQLOI010000003.1"/>
</dbReference>
<gene>
    <name evidence="2" type="ORF">PGX00_20275</name>
</gene>
<keyword evidence="3" id="KW-1185">Reference proteome</keyword>
<dbReference type="GO" id="GO:0004497">
    <property type="term" value="F:monooxygenase activity"/>
    <property type="evidence" value="ECO:0007669"/>
    <property type="project" value="UniProtKB-KW"/>
</dbReference>
<proteinExistence type="predicted"/>
<dbReference type="PROSITE" id="PS51725">
    <property type="entry name" value="ABM"/>
    <property type="match status" value="1"/>
</dbReference>
<evidence type="ECO:0000259" key="1">
    <source>
        <dbReference type="PROSITE" id="PS51725"/>
    </source>
</evidence>
<dbReference type="InterPro" id="IPR011008">
    <property type="entry name" value="Dimeric_a/b-barrel"/>
</dbReference>
<keyword evidence="2" id="KW-0560">Oxidoreductase</keyword>
<dbReference type="SUPFAM" id="SSF54909">
    <property type="entry name" value="Dimeric alpha+beta barrel"/>
    <property type="match status" value="1"/>
</dbReference>
<feature type="domain" description="ABM" evidence="1">
    <location>
        <begin position="4"/>
        <end position="92"/>
    </location>
</feature>
<name>A0ABT4YWB0_9VIBR</name>
<sequence>MANVTLKGFILVPSDKIKLVERELRVHTDLTLKEYGCITFQVTKNEKIPNRFDVYEEFVDRAAFDAHQARVKASYWGKVTVNVERHYEVIEK</sequence>
<accession>A0ABT4YWB0</accession>
<protein>
    <submittedName>
        <fullName evidence="2">Antibiotic biosynthesis monooxygenase</fullName>
    </submittedName>
</protein>
<dbReference type="InterPro" id="IPR007138">
    <property type="entry name" value="ABM_dom"/>
</dbReference>
<comment type="caution">
    <text evidence="2">The sequence shown here is derived from an EMBL/GenBank/DDBJ whole genome shotgun (WGS) entry which is preliminary data.</text>
</comment>
<evidence type="ECO:0000313" key="3">
    <source>
        <dbReference type="Proteomes" id="UP001210678"/>
    </source>
</evidence>
<evidence type="ECO:0000313" key="2">
    <source>
        <dbReference type="EMBL" id="MDB1125869.1"/>
    </source>
</evidence>
<reference evidence="2 3" key="1">
    <citation type="submission" date="2023-01" db="EMBL/GenBank/DDBJ databases">
        <title>Vibrio sp. KJ40-1 sp.nov, isolated from marine algae.</title>
        <authorList>
            <person name="Butt M."/>
            <person name="Kim J.M.J."/>
            <person name="Jeon C.O.C."/>
        </authorList>
    </citation>
    <scope>NUCLEOTIDE SEQUENCE [LARGE SCALE GENOMIC DNA]</scope>
    <source>
        <strain evidence="2 3">KJ40-1</strain>
    </source>
</reference>